<accession>A0A7X2IKK8</accession>
<dbReference type="InterPro" id="IPR017737">
    <property type="entry name" value="TssE1-like"/>
</dbReference>
<sequence>MAELAPRERLQPSLLDRLSDDEPDKTVESRERRVLSLRTLRESVLRDLGWLLNTTNLLSVTNLPKLPYVAGSVLNYGMPDISGLSVAGMNLMDLERGIRQAIWDFEPRLIRASVAVRAIAEESSGNKIMFEIEGDMWAQPYPERLYLKTELDIDRASIRLQETGGATPTQAPAFVPTMAPFRMVQS</sequence>
<dbReference type="SUPFAM" id="SSF160719">
    <property type="entry name" value="gpW/gp25-like"/>
    <property type="match status" value="1"/>
</dbReference>
<evidence type="ECO:0000313" key="3">
    <source>
        <dbReference type="EMBL" id="MRV71525.1"/>
    </source>
</evidence>
<reference evidence="3 4" key="1">
    <citation type="submission" date="2019-11" db="EMBL/GenBank/DDBJ databases">
        <title>Novel species isolated from a subtropical stream in China.</title>
        <authorList>
            <person name="Lu H."/>
        </authorList>
    </citation>
    <scope>NUCLEOTIDE SEQUENCE [LARGE SCALE GENOMIC DNA]</scope>
    <source>
        <strain evidence="3 4">FT92W</strain>
    </source>
</reference>
<comment type="caution">
    <text evidence="3">The sequence shown here is derived from an EMBL/GenBank/DDBJ whole genome shotgun (WGS) entry which is preliminary data.</text>
</comment>
<keyword evidence="4" id="KW-1185">Reference proteome</keyword>
<organism evidence="3 4">
    <name type="scientific">Pseudoduganella rivuli</name>
    <dbReference type="NCBI Taxonomy" id="2666085"/>
    <lineage>
        <taxon>Bacteria</taxon>
        <taxon>Pseudomonadati</taxon>
        <taxon>Pseudomonadota</taxon>
        <taxon>Betaproteobacteria</taxon>
        <taxon>Burkholderiales</taxon>
        <taxon>Oxalobacteraceae</taxon>
        <taxon>Telluria group</taxon>
        <taxon>Pseudoduganella</taxon>
    </lineage>
</organism>
<dbReference type="NCBIfam" id="TIGR03357">
    <property type="entry name" value="VI_zyme"/>
    <property type="match status" value="1"/>
</dbReference>
<dbReference type="AlphaFoldDB" id="A0A7X2IKK8"/>
<evidence type="ECO:0000313" key="4">
    <source>
        <dbReference type="Proteomes" id="UP000446768"/>
    </source>
</evidence>
<dbReference type="InterPro" id="IPR007048">
    <property type="entry name" value="IraD/Gp25-like"/>
</dbReference>
<evidence type="ECO:0000259" key="2">
    <source>
        <dbReference type="Pfam" id="PF04965"/>
    </source>
</evidence>
<proteinExistence type="predicted"/>
<feature type="region of interest" description="Disordered" evidence="1">
    <location>
        <begin position="1"/>
        <end position="25"/>
    </location>
</feature>
<dbReference type="EMBL" id="WKJJ01000004">
    <property type="protein sequence ID" value="MRV71525.1"/>
    <property type="molecule type" value="Genomic_DNA"/>
</dbReference>
<dbReference type="InterPro" id="IPR053176">
    <property type="entry name" value="T6SS_TssE1-like"/>
</dbReference>
<feature type="compositionally biased region" description="Basic and acidic residues" evidence="1">
    <location>
        <begin position="1"/>
        <end position="10"/>
    </location>
</feature>
<protein>
    <submittedName>
        <fullName evidence="3">Type VI secretion system baseplate subunit TssE</fullName>
    </submittedName>
</protein>
<name>A0A7X2IKK8_9BURK</name>
<feature type="domain" description="IraD/Gp25-like" evidence="2">
    <location>
        <begin position="39"/>
        <end position="140"/>
    </location>
</feature>
<dbReference type="Proteomes" id="UP000446768">
    <property type="component" value="Unassembled WGS sequence"/>
</dbReference>
<dbReference type="PANTHER" id="PTHR38595:SF1">
    <property type="entry name" value="TYPE VI SECRETION SYSTEM COMPONENT TSSE1"/>
    <property type="match status" value="1"/>
</dbReference>
<evidence type="ECO:0000256" key="1">
    <source>
        <dbReference type="SAM" id="MobiDB-lite"/>
    </source>
</evidence>
<dbReference type="Pfam" id="PF04965">
    <property type="entry name" value="GPW_gp25"/>
    <property type="match status" value="1"/>
</dbReference>
<dbReference type="PANTHER" id="PTHR38595">
    <property type="entry name" value="CYTOPLASMIC PROTEIN-RELATED"/>
    <property type="match status" value="1"/>
</dbReference>
<dbReference type="RefSeq" id="WP_154372136.1">
    <property type="nucleotide sequence ID" value="NZ_WKJJ01000004.1"/>
</dbReference>
<gene>
    <name evidence="3" type="primary">tssE</name>
    <name evidence="3" type="ORF">GJ700_07285</name>
</gene>